<dbReference type="OrthoDB" id="2922at2"/>
<proteinExistence type="inferred from homology"/>
<dbReference type="EMBL" id="SMAA01000001">
    <property type="protein sequence ID" value="TCS81857.1"/>
    <property type="molecule type" value="Genomic_DNA"/>
</dbReference>
<evidence type="ECO:0000256" key="4">
    <source>
        <dbReference type="ARBA" id="ARBA00050023"/>
    </source>
</evidence>
<dbReference type="InterPro" id="IPR007544">
    <property type="entry name" value="ENCAP"/>
</dbReference>
<evidence type="ECO:0000256" key="2">
    <source>
        <dbReference type="ARBA" id="ARBA00033743"/>
    </source>
</evidence>
<evidence type="ECO:0000256" key="1">
    <source>
        <dbReference type="ARBA" id="ARBA00033738"/>
    </source>
</evidence>
<comment type="caution">
    <text evidence="5">The sequence shown here is derived from an EMBL/GenBank/DDBJ whole genome shotgun (WGS) entry which is preliminary data.</text>
</comment>
<comment type="similarity">
    <text evidence="2">Belongs to the encapsulin family. Family 1 subfamily.</text>
</comment>
<comment type="subcellular location">
    <subcellularLocation>
        <location evidence="1">Encapsulin nanocompartment</location>
    </subcellularLocation>
</comment>
<dbReference type="Gene3D" id="3.30.2320.10">
    <property type="entry name" value="hypothetical protein PF0899 domain"/>
    <property type="match status" value="1"/>
</dbReference>
<accession>A0A4R3KF01</accession>
<keyword evidence="6" id="KW-1185">Reference proteome</keyword>
<gene>
    <name evidence="5" type="ORF">EDC37_10128</name>
</gene>
<evidence type="ECO:0000256" key="3">
    <source>
        <dbReference type="ARBA" id="ARBA00033787"/>
    </source>
</evidence>
<dbReference type="NCBIfam" id="NF041155">
    <property type="entry name" value="encap_f1"/>
    <property type="match status" value="1"/>
</dbReference>
<dbReference type="Gene3D" id="3.30.2400.30">
    <property type="match status" value="1"/>
</dbReference>
<reference evidence="5 6" key="1">
    <citation type="submission" date="2019-03" db="EMBL/GenBank/DDBJ databases">
        <title>Genomic Encyclopedia of Type Strains, Phase IV (KMG-IV): sequencing the most valuable type-strain genomes for metagenomic binning, comparative biology and taxonomic classification.</title>
        <authorList>
            <person name="Goeker M."/>
        </authorList>
    </citation>
    <scope>NUCLEOTIDE SEQUENCE [LARGE SCALE GENOMIC DNA]</scope>
    <source>
        <strain evidence="5 6">DSM 20467</strain>
    </source>
</reference>
<dbReference type="Proteomes" id="UP000295188">
    <property type="component" value="Unassembled WGS sequence"/>
</dbReference>
<dbReference type="InterPro" id="IPR051429">
    <property type="entry name" value="Encapsulin_nc"/>
</dbReference>
<evidence type="ECO:0000313" key="5">
    <source>
        <dbReference type="EMBL" id="TCS81857.1"/>
    </source>
</evidence>
<name>A0A4R3KF01_9FIRM</name>
<protein>
    <recommendedName>
        <fullName evidence="4">Type 1 encapsulin shell protein</fullName>
    </recommendedName>
</protein>
<sequence length="271" mass="30158">MDYLSRDSAPLSNELWEQIDKTVVDTAGKVLHGRRFIPLFGPLGIGVNTITVDDTDKLAEVSKHGLMMTSGRRFLEIPTLYEDFVLSARDLESAVHAGYPIDLTRVVTAAENCALKEDKLIFFGDTDFGIDGLFSVSGTSKIKKTDWTVGENAFTNIAAAINLLVEKGIYGAYSLAVSPDLYLQMQRLQPGTGLLEIDRVKKLLEKRIYSTPVLGKNKAVLVCSDSRNIDLVIGQDIKTAYLEQTELNHKFRILETMLLRIKRAQSIVVFE</sequence>
<dbReference type="PIRSF" id="PIRSF019254">
    <property type="entry name" value="CFP29"/>
    <property type="match status" value="1"/>
</dbReference>
<dbReference type="Pfam" id="PF04454">
    <property type="entry name" value="Linocin_M18"/>
    <property type="match status" value="1"/>
</dbReference>
<keyword evidence="3" id="KW-1284">Encapsulin nanocompartment</keyword>
<evidence type="ECO:0000313" key="6">
    <source>
        <dbReference type="Proteomes" id="UP000295188"/>
    </source>
</evidence>
<dbReference type="AlphaFoldDB" id="A0A4R3KF01"/>
<dbReference type="PANTHER" id="PTHR37165:SF1">
    <property type="entry name" value="TYPE 1 ENCAPSULIN SHELL PROTEIN"/>
    <property type="match status" value="1"/>
</dbReference>
<dbReference type="PANTHER" id="PTHR37165">
    <property type="entry name" value="PEPTIDASE U56 FAMILY"/>
    <property type="match status" value="1"/>
</dbReference>
<dbReference type="RefSeq" id="WP_132546845.1">
    <property type="nucleotide sequence ID" value="NZ_SMAA01000001.1"/>
</dbReference>
<organism evidence="5 6">
    <name type="scientific">Pectinatus cerevisiiphilus</name>
    <dbReference type="NCBI Taxonomy" id="86956"/>
    <lineage>
        <taxon>Bacteria</taxon>
        <taxon>Bacillati</taxon>
        <taxon>Bacillota</taxon>
        <taxon>Negativicutes</taxon>
        <taxon>Selenomonadales</taxon>
        <taxon>Selenomonadaceae</taxon>
        <taxon>Pectinatus</taxon>
    </lineage>
</organism>
<dbReference type="GO" id="GO:0140737">
    <property type="term" value="C:encapsulin nanocompartment"/>
    <property type="evidence" value="ECO:0007669"/>
    <property type="project" value="UniProtKB-SubCell"/>
</dbReference>